<dbReference type="GO" id="GO:0009435">
    <property type="term" value="P:NAD+ biosynthetic process"/>
    <property type="evidence" value="ECO:0007669"/>
    <property type="project" value="InterPro"/>
</dbReference>
<comment type="subunit">
    <text evidence="3">Homotetramer.</text>
</comment>
<dbReference type="Pfam" id="PF01467">
    <property type="entry name" value="CTP_transf_like"/>
    <property type="match status" value="1"/>
</dbReference>
<dbReference type="GO" id="GO:0004515">
    <property type="term" value="F:nicotinate-nucleotide adenylyltransferase activity"/>
    <property type="evidence" value="ECO:0007669"/>
    <property type="project" value="UniProtKB-EC"/>
</dbReference>
<keyword evidence="7 13" id="KW-0547">Nucleotide-binding</keyword>
<comment type="catalytic activity">
    <reaction evidence="13">
        <text>nicotinate beta-D-ribonucleotide + ATP + H(+) = deamido-NAD(+) + diphosphate</text>
        <dbReference type="Rhea" id="RHEA:22860"/>
        <dbReference type="ChEBI" id="CHEBI:15378"/>
        <dbReference type="ChEBI" id="CHEBI:30616"/>
        <dbReference type="ChEBI" id="CHEBI:33019"/>
        <dbReference type="ChEBI" id="CHEBI:57502"/>
        <dbReference type="ChEBI" id="CHEBI:58437"/>
        <dbReference type="EC" id="2.7.7.18"/>
    </reaction>
</comment>
<dbReference type="FunFam" id="3.40.50.620:FF:000221">
    <property type="entry name" value="Nicotinamide/nicotinic acid mononucleotide adenylyltransferase 3"/>
    <property type="match status" value="1"/>
</dbReference>
<comment type="function">
    <text evidence="12">Catalyzes the formation of NAD(+) from nicotinamide mononucleotide (NMN) and ATP. Can also use the deamidated form; nicotinic acid mononucleotide (NaMN) as substrate with the same efficiency. Can use triazofurin monophosphate (TrMP) as substrate. Can also use GTP and ITP as nucleotide donors. Also catalyzes the reverse reaction, i.e. the pyrophosphorolytic cleavage of NAD(+). For the pyrophosphorolytic activity, can use NAD(+), NADH, NaAD, nicotinic acid adenine dinucleotide phosphate (NHD), nicotinamide guanine dinucleotide (NGD) as substrates. Fails to cleave phosphorylated dinucleotides NADP(+), NADPH and NaADP(+). Protects against axonal degeneration following injury. May be involved in the maintenance of axonal integrity. Also functions as a stress-response chaperone protein that prevents toxic aggregation of proteins; this function may be independent of its NAD(+) synthesis activity.</text>
</comment>
<keyword evidence="6 13" id="KW-0548">Nucleotidyltransferase</keyword>
<evidence type="ECO:0000313" key="16">
    <source>
        <dbReference type="EMBL" id="KAH9818958.1"/>
    </source>
</evidence>
<evidence type="ECO:0000256" key="13">
    <source>
        <dbReference type="RuleBase" id="RU362021"/>
    </source>
</evidence>
<sequence>MALADGTLSLDAYEFPTRRLRRRITAPDRTPLVLIACGSFSPITFLHLRMFEMAADYARFNTTFDVVGAYLSCVGDAYKKTGLVKAEHRINMCSLAVQQSSWISVDPWEALHEEYLETAKVLDHFNHEINEVLGGVETPAGKKPARIALLAGADLIQTMSTPGVWGEKDVDYILRNFGASSSSFFPQRTGTDIDEALSALQPWKDNIWVIQQLVQNDISSTKIRLFRRRDMSIRYLVPEPVVQYIEARNLYDEDGAASTTTTTTTGNGSGSGEGGGKGKERVASG</sequence>
<dbReference type="NCBIfam" id="TIGR00482">
    <property type="entry name" value="nicotinate (nicotinamide) nucleotide adenylyltransferase"/>
    <property type="match status" value="1"/>
</dbReference>
<protein>
    <recommendedName>
        <fullName evidence="13">Nicotinamide-nucleotide adenylyltransferase</fullName>
        <ecNumber evidence="13">2.7.7.1</ecNumber>
        <ecNumber evidence="13">2.7.7.18</ecNumber>
    </recommendedName>
</protein>
<reference evidence="16 17" key="1">
    <citation type="journal article" date="2018" name="IMA Fungus">
        <title>IMA Genome-F 10: Nine draft genome sequences of Claviceps purpurea s.lat., including C. arundinis, C. humidiphila, and C. cf. spartinae, pseudomolecules for the pitch canker pathogen Fusarium circinatum, draft genome of Davidsoniella eucalypti, Grosmannia galeiformis, Quambalaria eucalypti, and Teratosphaeria destructans.</title>
        <authorList>
            <person name="Wingfield B.D."/>
            <person name="Liu M."/>
            <person name="Nguyen H.D."/>
            <person name="Lane F.A."/>
            <person name="Morgan S.W."/>
            <person name="De Vos L."/>
            <person name="Wilken P.M."/>
            <person name="Duong T.A."/>
            <person name="Aylward J."/>
            <person name="Coetzee M.P."/>
            <person name="Dadej K."/>
            <person name="De Beer Z.W."/>
            <person name="Findlay W."/>
            <person name="Havenga M."/>
            <person name="Kolarik M."/>
            <person name="Menzies J.G."/>
            <person name="Naidoo K."/>
            <person name="Pochopski O."/>
            <person name="Shoukouhi P."/>
            <person name="Santana Q.C."/>
            <person name="Seifert K.A."/>
            <person name="Soal N."/>
            <person name="Steenkamp E.T."/>
            <person name="Tatham C.T."/>
            <person name="van der Nest M.A."/>
            <person name="Wingfield M.J."/>
        </authorList>
    </citation>
    <scope>NUCLEOTIDE SEQUENCE [LARGE SCALE GENOMIC DNA]</scope>
    <source>
        <strain evidence="16">CMW44962</strain>
    </source>
</reference>
<comment type="pathway">
    <text evidence="13">Cofactor biosynthesis; NAD(+) biosynthesis; NAD(+) from nicotinamide D-ribonucleotide: step 1/1.</text>
</comment>
<evidence type="ECO:0000256" key="10">
    <source>
        <dbReference type="ARBA" id="ARBA00023128"/>
    </source>
</evidence>
<reference evidence="16 17" key="2">
    <citation type="journal article" date="2021" name="Curr. Genet.">
        <title>Genetic response to nitrogen starvation in the aggressive Eucalyptus foliar pathogen Teratosphaeria destructans.</title>
        <authorList>
            <person name="Havenga M."/>
            <person name="Wingfield B.D."/>
            <person name="Wingfield M.J."/>
            <person name="Dreyer L.L."/>
            <person name="Roets F."/>
            <person name="Aylward J."/>
        </authorList>
    </citation>
    <scope>NUCLEOTIDE SEQUENCE [LARGE SCALE GENOMIC DNA]</scope>
    <source>
        <strain evidence="16">CMW44962</strain>
    </source>
</reference>
<organism evidence="16 17">
    <name type="scientific">Teratosphaeria destructans</name>
    <dbReference type="NCBI Taxonomy" id="418781"/>
    <lineage>
        <taxon>Eukaryota</taxon>
        <taxon>Fungi</taxon>
        <taxon>Dikarya</taxon>
        <taxon>Ascomycota</taxon>
        <taxon>Pezizomycotina</taxon>
        <taxon>Dothideomycetes</taxon>
        <taxon>Dothideomycetidae</taxon>
        <taxon>Mycosphaerellales</taxon>
        <taxon>Teratosphaeriaceae</taxon>
        <taxon>Teratosphaeria</taxon>
    </lineage>
</organism>
<keyword evidence="17" id="KW-1185">Reference proteome</keyword>
<feature type="compositionally biased region" description="Low complexity" evidence="14">
    <location>
        <begin position="256"/>
        <end position="266"/>
    </location>
</feature>
<evidence type="ECO:0000256" key="4">
    <source>
        <dbReference type="ARBA" id="ARBA00022642"/>
    </source>
</evidence>
<comment type="subcellular location">
    <subcellularLocation>
        <location evidence="2">Mitochondrion</location>
    </subcellularLocation>
</comment>
<dbReference type="InterPro" id="IPR005248">
    <property type="entry name" value="NadD/NMNAT"/>
</dbReference>
<evidence type="ECO:0000256" key="8">
    <source>
        <dbReference type="ARBA" id="ARBA00022840"/>
    </source>
</evidence>
<keyword evidence="4 13" id="KW-0662">Pyridine nucleotide biosynthesis</keyword>
<dbReference type="InterPro" id="IPR014729">
    <property type="entry name" value="Rossmann-like_a/b/a_fold"/>
</dbReference>
<comment type="catalytic activity">
    <reaction evidence="11 13">
        <text>beta-nicotinamide D-ribonucleotide + ATP + H(+) = diphosphate + NAD(+)</text>
        <dbReference type="Rhea" id="RHEA:21360"/>
        <dbReference type="ChEBI" id="CHEBI:14649"/>
        <dbReference type="ChEBI" id="CHEBI:15378"/>
        <dbReference type="ChEBI" id="CHEBI:30616"/>
        <dbReference type="ChEBI" id="CHEBI:33019"/>
        <dbReference type="ChEBI" id="CHEBI:57540"/>
        <dbReference type="EC" id="2.7.7.1"/>
    </reaction>
</comment>
<evidence type="ECO:0000313" key="17">
    <source>
        <dbReference type="Proteomes" id="UP001138500"/>
    </source>
</evidence>
<dbReference type="GO" id="GO:0005759">
    <property type="term" value="C:mitochondrial matrix"/>
    <property type="evidence" value="ECO:0007669"/>
    <property type="project" value="UniProtKB-ARBA"/>
</dbReference>
<dbReference type="Proteomes" id="UP001138500">
    <property type="component" value="Unassembled WGS sequence"/>
</dbReference>
<evidence type="ECO:0000256" key="9">
    <source>
        <dbReference type="ARBA" id="ARBA00023027"/>
    </source>
</evidence>
<comment type="caution">
    <text evidence="16">The sequence shown here is derived from an EMBL/GenBank/DDBJ whole genome shotgun (WGS) entry which is preliminary data.</text>
</comment>
<comment type="similarity">
    <text evidence="13">Belongs to the eukaryotic NMN adenylyltransferase family.</text>
</comment>
<evidence type="ECO:0000256" key="7">
    <source>
        <dbReference type="ARBA" id="ARBA00022741"/>
    </source>
</evidence>
<dbReference type="AlphaFoldDB" id="A0A9W7SKF3"/>
<dbReference type="EMBL" id="RIBY02002340">
    <property type="protein sequence ID" value="KAH9818958.1"/>
    <property type="molecule type" value="Genomic_DNA"/>
</dbReference>
<evidence type="ECO:0000256" key="5">
    <source>
        <dbReference type="ARBA" id="ARBA00022679"/>
    </source>
</evidence>
<dbReference type="GO" id="GO:0005524">
    <property type="term" value="F:ATP binding"/>
    <property type="evidence" value="ECO:0007669"/>
    <property type="project" value="UniProtKB-KW"/>
</dbReference>
<feature type="compositionally biased region" description="Basic and acidic residues" evidence="14">
    <location>
        <begin position="276"/>
        <end position="285"/>
    </location>
</feature>
<accession>A0A9W7SKF3</accession>
<evidence type="ECO:0000256" key="2">
    <source>
        <dbReference type="ARBA" id="ARBA00004173"/>
    </source>
</evidence>
<evidence type="ECO:0000259" key="15">
    <source>
        <dbReference type="Pfam" id="PF01467"/>
    </source>
</evidence>
<evidence type="ECO:0000256" key="3">
    <source>
        <dbReference type="ARBA" id="ARBA00011881"/>
    </source>
</evidence>
<proteinExistence type="inferred from homology"/>
<keyword evidence="8 13" id="KW-0067">ATP-binding</keyword>
<keyword evidence="5 13" id="KW-0808">Transferase</keyword>
<name>A0A9W7SKF3_9PEZI</name>
<evidence type="ECO:0000256" key="1">
    <source>
        <dbReference type="ARBA" id="ARBA00001946"/>
    </source>
</evidence>
<dbReference type="EC" id="2.7.7.18" evidence="13"/>
<evidence type="ECO:0000256" key="12">
    <source>
        <dbReference type="ARBA" id="ARBA00093425"/>
    </source>
</evidence>
<dbReference type="OrthoDB" id="422187at2759"/>
<evidence type="ECO:0000256" key="11">
    <source>
        <dbReference type="ARBA" id="ARBA00049001"/>
    </source>
</evidence>
<evidence type="ECO:0000256" key="6">
    <source>
        <dbReference type="ARBA" id="ARBA00022695"/>
    </source>
</evidence>
<dbReference type="Gene3D" id="3.40.50.620">
    <property type="entry name" value="HUPs"/>
    <property type="match status" value="1"/>
</dbReference>
<dbReference type="InterPro" id="IPR004821">
    <property type="entry name" value="Cyt_trans-like"/>
</dbReference>
<comment type="cofactor">
    <cofactor evidence="1">
        <name>Mg(2+)</name>
        <dbReference type="ChEBI" id="CHEBI:18420"/>
    </cofactor>
</comment>
<gene>
    <name evidence="16" type="ORF">Tdes44962_MAKER10346</name>
</gene>
<dbReference type="SUPFAM" id="SSF52374">
    <property type="entry name" value="Nucleotidylyl transferase"/>
    <property type="match status" value="1"/>
</dbReference>
<dbReference type="GO" id="GO:0000309">
    <property type="term" value="F:nicotinamide-nucleotide adenylyltransferase activity"/>
    <property type="evidence" value="ECO:0007669"/>
    <property type="project" value="UniProtKB-EC"/>
</dbReference>
<dbReference type="PANTHER" id="PTHR12039:SF0">
    <property type="entry name" value="NICOTINAMIDE-NUCLEOTIDE ADENYLYLTRANSFERASE"/>
    <property type="match status" value="1"/>
</dbReference>
<dbReference type="PANTHER" id="PTHR12039">
    <property type="entry name" value="NICOTINAMIDE MONONUCLEOTIDE ADENYLYLTRANSFERASE"/>
    <property type="match status" value="1"/>
</dbReference>
<keyword evidence="9 13" id="KW-0520">NAD</keyword>
<feature type="domain" description="Cytidyltransferase-like" evidence="15">
    <location>
        <begin position="35"/>
        <end position="224"/>
    </location>
</feature>
<feature type="region of interest" description="Disordered" evidence="14">
    <location>
        <begin position="256"/>
        <end position="285"/>
    </location>
</feature>
<evidence type="ECO:0000256" key="14">
    <source>
        <dbReference type="SAM" id="MobiDB-lite"/>
    </source>
</evidence>
<keyword evidence="10" id="KW-0496">Mitochondrion</keyword>
<dbReference type="InterPro" id="IPR051182">
    <property type="entry name" value="Euk_NMN_adenylyltrnsfrase"/>
</dbReference>
<dbReference type="EC" id="2.7.7.1" evidence="13"/>